<organism evidence="2 3">
    <name type="scientific">Enhygromyxa salina</name>
    <dbReference type="NCBI Taxonomy" id="215803"/>
    <lineage>
        <taxon>Bacteria</taxon>
        <taxon>Pseudomonadati</taxon>
        <taxon>Myxococcota</taxon>
        <taxon>Polyangia</taxon>
        <taxon>Nannocystales</taxon>
        <taxon>Nannocystaceae</taxon>
        <taxon>Enhygromyxa</taxon>
    </lineage>
</organism>
<comment type="caution">
    <text evidence="2">The sequence shown here is derived from an EMBL/GenBank/DDBJ whole genome shotgun (WGS) entry which is preliminary data.</text>
</comment>
<dbReference type="Proteomes" id="UP000237968">
    <property type="component" value="Unassembled WGS sequence"/>
</dbReference>
<keyword evidence="3" id="KW-1185">Reference proteome</keyword>
<dbReference type="RefSeq" id="WP_106390313.1">
    <property type="nucleotide sequence ID" value="NZ_PVNK01000046.1"/>
</dbReference>
<proteinExistence type="predicted"/>
<sequence>MQHKSTTIARTSNCRIDRCSCGAVHISVGGTTIRVKDGVARELRDILALAMREIDNQAQAAPAPPAFHLVRSLGDDDGDPELH</sequence>
<dbReference type="AlphaFoldDB" id="A0A2S9YGS2"/>
<feature type="region of interest" description="Disordered" evidence="1">
    <location>
        <begin position="59"/>
        <end position="83"/>
    </location>
</feature>
<evidence type="ECO:0000313" key="2">
    <source>
        <dbReference type="EMBL" id="PRQ04307.1"/>
    </source>
</evidence>
<gene>
    <name evidence="2" type="ORF">ENSA5_08730</name>
</gene>
<evidence type="ECO:0000313" key="3">
    <source>
        <dbReference type="Proteomes" id="UP000237968"/>
    </source>
</evidence>
<dbReference type="OrthoDB" id="5519125at2"/>
<protein>
    <submittedName>
        <fullName evidence="2">Uncharacterized protein</fullName>
    </submittedName>
</protein>
<reference evidence="2 3" key="1">
    <citation type="submission" date="2018-03" db="EMBL/GenBank/DDBJ databases">
        <title>Draft Genome Sequences of the Obligatory Marine Myxobacteria Enhygromyxa salina SWB005.</title>
        <authorList>
            <person name="Poehlein A."/>
            <person name="Moghaddam J.A."/>
            <person name="Harms H."/>
            <person name="Alanjari M."/>
            <person name="Koenig G.M."/>
            <person name="Daniel R."/>
            <person name="Schaeberle T.F."/>
        </authorList>
    </citation>
    <scope>NUCLEOTIDE SEQUENCE [LARGE SCALE GENOMIC DNA]</scope>
    <source>
        <strain evidence="2 3">SWB005</strain>
    </source>
</reference>
<evidence type="ECO:0000256" key="1">
    <source>
        <dbReference type="SAM" id="MobiDB-lite"/>
    </source>
</evidence>
<accession>A0A2S9YGS2</accession>
<dbReference type="EMBL" id="PVNK01000046">
    <property type="protein sequence ID" value="PRQ04307.1"/>
    <property type="molecule type" value="Genomic_DNA"/>
</dbReference>
<name>A0A2S9YGS2_9BACT</name>